<evidence type="ECO:0000313" key="10">
    <source>
        <dbReference type="EMBL" id="SDM53482.1"/>
    </source>
</evidence>
<evidence type="ECO:0000256" key="9">
    <source>
        <dbReference type="RuleBase" id="RU362118"/>
    </source>
</evidence>
<dbReference type="Proteomes" id="UP000214880">
    <property type="component" value="Unassembled WGS sequence"/>
</dbReference>
<dbReference type="InterPro" id="IPR015424">
    <property type="entry name" value="PyrdxlP-dep_Trfase"/>
</dbReference>
<evidence type="ECO:0000256" key="7">
    <source>
        <dbReference type="ARBA" id="ARBA00052699"/>
    </source>
</evidence>
<evidence type="ECO:0000256" key="8">
    <source>
        <dbReference type="PIRSR" id="PIRSR001434-2"/>
    </source>
</evidence>
<comment type="catalytic activity">
    <reaction evidence="7">
        <text>L-methionine + H2O = methanethiol + 2-oxobutanoate + NH4(+)</text>
        <dbReference type="Rhea" id="RHEA:23800"/>
        <dbReference type="ChEBI" id="CHEBI:15377"/>
        <dbReference type="ChEBI" id="CHEBI:16007"/>
        <dbReference type="ChEBI" id="CHEBI:16763"/>
        <dbReference type="ChEBI" id="CHEBI:28938"/>
        <dbReference type="ChEBI" id="CHEBI:57844"/>
        <dbReference type="EC" id="4.4.1.11"/>
    </reaction>
    <physiologicalReaction direction="left-to-right" evidence="7">
        <dbReference type="Rhea" id="RHEA:23801"/>
    </physiologicalReaction>
</comment>
<dbReference type="STRING" id="146817.SAMN04488502_105151"/>
<dbReference type="PROSITE" id="PS00868">
    <property type="entry name" value="CYS_MET_METAB_PP"/>
    <property type="match status" value="1"/>
</dbReference>
<evidence type="ECO:0000313" key="11">
    <source>
        <dbReference type="Proteomes" id="UP000214880"/>
    </source>
</evidence>
<comment type="cofactor">
    <cofactor evidence="1 9">
        <name>pyridoxal 5'-phosphate</name>
        <dbReference type="ChEBI" id="CHEBI:597326"/>
    </cofactor>
</comment>
<keyword evidence="10" id="KW-0456">Lyase</keyword>
<dbReference type="GO" id="GO:0018826">
    <property type="term" value="F:methionine gamma-lyase activity"/>
    <property type="evidence" value="ECO:0007669"/>
    <property type="project" value="UniProtKB-EC"/>
</dbReference>
<evidence type="ECO:0000256" key="6">
    <source>
        <dbReference type="ARBA" id="ARBA00048780"/>
    </source>
</evidence>
<dbReference type="EC" id="4.4.1.2" evidence="4"/>
<keyword evidence="3 8" id="KW-0663">Pyridoxal phosphate</keyword>
<dbReference type="Gene3D" id="3.90.1150.10">
    <property type="entry name" value="Aspartate Aminotransferase, domain 1"/>
    <property type="match status" value="1"/>
</dbReference>
<dbReference type="GO" id="GO:0030170">
    <property type="term" value="F:pyridoxal phosphate binding"/>
    <property type="evidence" value="ECO:0007669"/>
    <property type="project" value="InterPro"/>
</dbReference>
<dbReference type="Gene3D" id="3.40.640.10">
    <property type="entry name" value="Type I PLP-dependent aspartate aminotransferase-like (Major domain)"/>
    <property type="match status" value="1"/>
</dbReference>
<dbReference type="GO" id="GO:0005737">
    <property type="term" value="C:cytoplasm"/>
    <property type="evidence" value="ECO:0007669"/>
    <property type="project" value="TreeGrafter"/>
</dbReference>
<dbReference type="AlphaFoldDB" id="A0A1G9U0T0"/>
<feature type="modified residue" description="N6-(pyridoxal phosphate)lysine" evidence="8">
    <location>
        <position position="209"/>
    </location>
</feature>
<evidence type="ECO:0000256" key="3">
    <source>
        <dbReference type="ARBA" id="ARBA00022898"/>
    </source>
</evidence>
<dbReference type="PANTHER" id="PTHR11808:SF80">
    <property type="entry name" value="CYSTATHIONINE GAMMA-LYASE"/>
    <property type="match status" value="1"/>
</dbReference>
<dbReference type="FunFam" id="3.40.640.10:FF:000046">
    <property type="entry name" value="Cystathionine gamma-lyase"/>
    <property type="match status" value="1"/>
</dbReference>
<evidence type="ECO:0000256" key="1">
    <source>
        <dbReference type="ARBA" id="ARBA00001933"/>
    </source>
</evidence>
<reference evidence="10 11" key="1">
    <citation type="submission" date="2016-10" db="EMBL/GenBank/DDBJ databases">
        <authorList>
            <person name="de Groot N.N."/>
        </authorList>
    </citation>
    <scope>NUCLEOTIDE SEQUENCE [LARGE SCALE GENOMIC DNA]</scope>
    <source>
        <strain evidence="10 11">DSM 1736</strain>
    </source>
</reference>
<dbReference type="PANTHER" id="PTHR11808">
    <property type="entry name" value="TRANS-SULFURATION ENZYME FAMILY MEMBER"/>
    <property type="match status" value="1"/>
</dbReference>
<keyword evidence="11" id="KW-1185">Reference proteome</keyword>
<dbReference type="EMBL" id="FNHB01000005">
    <property type="protein sequence ID" value="SDM53482.1"/>
    <property type="molecule type" value="Genomic_DNA"/>
</dbReference>
<proteinExistence type="inferred from homology"/>
<evidence type="ECO:0000256" key="5">
    <source>
        <dbReference type="ARBA" id="ARBA00047199"/>
    </source>
</evidence>
<dbReference type="GO" id="GO:0019346">
    <property type="term" value="P:transsulfuration"/>
    <property type="evidence" value="ECO:0007669"/>
    <property type="project" value="InterPro"/>
</dbReference>
<name>A0A1G9U0T0_9FIRM</name>
<dbReference type="InterPro" id="IPR015421">
    <property type="entry name" value="PyrdxlP-dep_Trfase_major"/>
</dbReference>
<sequence>MSDKANRGFQTKCVHSGNGIDQETGAIRRPLIMANSYRLPEDASTMNWSDPNQLVYTRNTSANQIYLQEKLAALEGGEACVVLATGVAALAGVFFTFLEQKSHVICSNVSYIAVYRLLQEYLPAKYAIETSLVDTANLSEVKQAIRPNTKLIHIETPGNPTTRVSDIAAIAGLAKAAGALLSVDSTFASPFLQRPLEHGADLVIHSLTKYINGHGDAMGGAVIGRTALIDAIKRQAMVNLGGAISPFNAWLIMRGVVTLPLRMKQHSQAALLVARFLEAHPAVAFVAYPGLPSHPQHETARKQMSMFSGVIAFGLKADVDTHNKFVNSLALIVPAVSIGHDESLIVYTGPNDERNHFYPSEFSKGHLRFSVGLEDPQDIIDDLSQALETCGLQQKNVEV</sequence>
<comment type="catalytic activity">
    <reaction evidence="6">
        <text>L-homocysteine + H2O = 2-oxobutanoate + hydrogen sulfide + NH4(+) + H(+)</text>
        <dbReference type="Rhea" id="RHEA:14501"/>
        <dbReference type="ChEBI" id="CHEBI:15377"/>
        <dbReference type="ChEBI" id="CHEBI:15378"/>
        <dbReference type="ChEBI" id="CHEBI:16763"/>
        <dbReference type="ChEBI" id="CHEBI:28938"/>
        <dbReference type="ChEBI" id="CHEBI:29919"/>
        <dbReference type="ChEBI" id="CHEBI:58199"/>
        <dbReference type="EC" id="4.4.1.2"/>
    </reaction>
    <physiologicalReaction direction="left-to-right" evidence="6">
        <dbReference type="Rhea" id="RHEA:14502"/>
    </physiologicalReaction>
</comment>
<dbReference type="RefSeq" id="WP_092073059.1">
    <property type="nucleotide sequence ID" value="NZ_FNHB01000005.1"/>
</dbReference>
<dbReference type="Pfam" id="PF01053">
    <property type="entry name" value="Cys_Met_Meta_PP"/>
    <property type="match status" value="1"/>
</dbReference>
<organism evidence="10 11">
    <name type="scientific">Dendrosporobacter quercicolus</name>
    <dbReference type="NCBI Taxonomy" id="146817"/>
    <lineage>
        <taxon>Bacteria</taxon>
        <taxon>Bacillati</taxon>
        <taxon>Bacillota</taxon>
        <taxon>Negativicutes</taxon>
        <taxon>Selenomonadales</taxon>
        <taxon>Sporomusaceae</taxon>
        <taxon>Dendrosporobacter</taxon>
    </lineage>
</organism>
<dbReference type="OrthoDB" id="9780685at2"/>
<dbReference type="CDD" id="cd00614">
    <property type="entry name" value="CGS_like"/>
    <property type="match status" value="1"/>
</dbReference>
<comment type="similarity">
    <text evidence="2 9">Belongs to the trans-sulfuration enzymes family.</text>
</comment>
<dbReference type="InterPro" id="IPR000277">
    <property type="entry name" value="Cys/Met-Metab_PyrdxlP-dep_enz"/>
</dbReference>
<evidence type="ECO:0000256" key="2">
    <source>
        <dbReference type="ARBA" id="ARBA00009077"/>
    </source>
</evidence>
<protein>
    <recommendedName>
        <fullName evidence="4">homocysteine desulfhydrase</fullName>
        <ecNumber evidence="4">4.4.1.2</ecNumber>
    </recommendedName>
    <alternativeName>
        <fullName evidence="5">Homocysteine desulfhydrase</fullName>
    </alternativeName>
</protein>
<dbReference type="InterPro" id="IPR054542">
    <property type="entry name" value="Cys_met_metab_PP"/>
</dbReference>
<dbReference type="SUPFAM" id="SSF53383">
    <property type="entry name" value="PLP-dependent transferases"/>
    <property type="match status" value="1"/>
</dbReference>
<evidence type="ECO:0000256" key="4">
    <source>
        <dbReference type="ARBA" id="ARBA00047175"/>
    </source>
</evidence>
<dbReference type="InterPro" id="IPR015422">
    <property type="entry name" value="PyrdxlP-dep_Trfase_small"/>
</dbReference>
<dbReference type="GO" id="GO:0047982">
    <property type="term" value="F:homocysteine desulfhydrase activity"/>
    <property type="evidence" value="ECO:0007669"/>
    <property type="project" value="UniProtKB-EC"/>
</dbReference>
<dbReference type="PIRSF" id="PIRSF001434">
    <property type="entry name" value="CGS"/>
    <property type="match status" value="1"/>
</dbReference>
<gene>
    <name evidence="10" type="ORF">SAMN04488502_105151</name>
</gene>
<accession>A0A1G9U0T0</accession>